<feature type="transmembrane region" description="Helical" evidence="1">
    <location>
        <begin position="147"/>
        <end position="168"/>
    </location>
</feature>
<evidence type="ECO:0000313" key="2">
    <source>
        <dbReference type="EMBL" id="MDT3330768.1"/>
    </source>
</evidence>
<gene>
    <name evidence="2" type="ORF">Q9S78_08795</name>
</gene>
<name>A0ABU3GJ87_9MICO</name>
<dbReference type="EMBL" id="JAUZVT010000002">
    <property type="protein sequence ID" value="MDT3330768.1"/>
    <property type="molecule type" value="Genomic_DNA"/>
</dbReference>
<organism evidence="2 3">
    <name type="scientific">Microbacterium aquilitoris</name>
    <dbReference type="NCBI Taxonomy" id="3067307"/>
    <lineage>
        <taxon>Bacteria</taxon>
        <taxon>Bacillati</taxon>
        <taxon>Actinomycetota</taxon>
        <taxon>Actinomycetes</taxon>
        <taxon>Micrococcales</taxon>
        <taxon>Microbacteriaceae</taxon>
        <taxon>Microbacterium</taxon>
    </lineage>
</organism>
<comment type="caution">
    <text evidence="2">The sequence shown here is derived from an EMBL/GenBank/DDBJ whole genome shotgun (WGS) entry which is preliminary data.</text>
</comment>
<keyword evidence="1" id="KW-1133">Transmembrane helix</keyword>
<dbReference type="Proteomes" id="UP001262835">
    <property type="component" value="Unassembled WGS sequence"/>
</dbReference>
<feature type="transmembrane region" description="Helical" evidence="1">
    <location>
        <begin position="20"/>
        <end position="39"/>
    </location>
</feature>
<proteinExistence type="predicted"/>
<sequence>MRALIGRFSQLTSLRQGNSVLVALGIGAGWAIAIALLLATDSLLPLENYRSGIAGVSPGPLQFAILAREEFLQSTAEANRTATTLGTVVLVSGLIGLVGGMLRAVAHGREFWAKKADHFGKLMAVSALTAAFVVAGLRLGVTLDLMLASWITLAAITLALPLMLWLFVSGKDQDRTRNQCEGCAHV</sequence>
<keyword evidence="1" id="KW-0812">Transmembrane</keyword>
<feature type="transmembrane region" description="Helical" evidence="1">
    <location>
        <begin position="122"/>
        <end position="141"/>
    </location>
</feature>
<reference evidence="2 3" key="1">
    <citation type="submission" date="2023-08" db="EMBL/GenBank/DDBJ databases">
        <title>Microbacterium aquilitoris sp. nov. and Microbacterium gwkjibeachense sp. nov., isolated from beach.</title>
        <authorList>
            <person name="Lee S.D."/>
            <person name="Yang H."/>
            <person name="Kim I."/>
        </authorList>
    </citation>
    <scope>NUCLEOTIDE SEQUENCE [LARGE SCALE GENOMIC DNA]</scope>
    <source>
        <strain evidence="2 3">KSW-18</strain>
    </source>
</reference>
<evidence type="ECO:0000256" key="1">
    <source>
        <dbReference type="SAM" id="Phobius"/>
    </source>
</evidence>
<evidence type="ECO:0000313" key="3">
    <source>
        <dbReference type="Proteomes" id="UP001262835"/>
    </source>
</evidence>
<dbReference type="RefSeq" id="WP_311870021.1">
    <property type="nucleotide sequence ID" value="NZ_JAUZVT010000002.1"/>
</dbReference>
<keyword evidence="3" id="KW-1185">Reference proteome</keyword>
<accession>A0ABU3GJ87</accession>
<keyword evidence="1" id="KW-0472">Membrane</keyword>
<protein>
    <submittedName>
        <fullName evidence="2">Uncharacterized protein</fullName>
    </submittedName>
</protein>
<feature type="transmembrane region" description="Helical" evidence="1">
    <location>
        <begin position="82"/>
        <end position="102"/>
    </location>
</feature>